<dbReference type="EMBL" id="KN818249">
    <property type="protein sequence ID" value="KIL64441.1"/>
    <property type="molecule type" value="Genomic_DNA"/>
</dbReference>
<sequence>MVLYQHKTECTTVQTSDAIHFPTNYNPNVPKRSLRCTIGRSCSHLRPILPDLRGAR</sequence>
<evidence type="ECO:0000313" key="2">
    <source>
        <dbReference type="Proteomes" id="UP000054549"/>
    </source>
</evidence>
<reference evidence="1 2" key="1">
    <citation type="submission" date="2014-04" db="EMBL/GenBank/DDBJ databases">
        <title>Evolutionary Origins and Diversification of the Mycorrhizal Mutualists.</title>
        <authorList>
            <consortium name="DOE Joint Genome Institute"/>
            <consortium name="Mycorrhizal Genomics Consortium"/>
            <person name="Kohler A."/>
            <person name="Kuo A."/>
            <person name="Nagy L.G."/>
            <person name="Floudas D."/>
            <person name="Copeland A."/>
            <person name="Barry K.W."/>
            <person name="Cichocki N."/>
            <person name="Veneault-Fourrey C."/>
            <person name="LaButti K."/>
            <person name="Lindquist E.A."/>
            <person name="Lipzen A."/>
            <person name="Lundell T."/>
            <person name="Morin E."/>
            <person name="Murat C."/>
            <person name="Riley R."/>
            <person name="Ohm R."/>
            <person name="Sun H."/>
            <person name="Tunlid A."/>
            <person name="Henrissat B."/>
            <person name="Grigoriev I.V."/>
            <person name="Hibbett D.S."/>
            <person name="Martin F."/>
        </authorList>
    </citation>
    <scope>NUCLEOTIDE SEQUENCE [LARGE SCALE GENOMIC DNA]</scope>
    <source>
        <strain evidence="1 2">Koide BX008</strain>
    </source>
</reference>
<dbReference type="HOGENOM" id="CLU_3013700_0_0_1"/>
<keyword evidence="2" id="KW-1185">Reference proteome</keyword>
<organism evidence="1 2">
    <name type="scientific">Amanita muscaria (strain Koide BX008)</name>
    <dbReference type="NCBI Taxonomy" id="946122"/>
    <lineage>
        <taxon>Eukaryota</taxon>
        <taxon>Fungi</taxon>
        <taxon>Dikarya</taxon>
        <taxon>Basidiomycota</taxon>
        <taxon>Agaricomycotina</taxon>
        <taxon>Agaricomycetes</taxon>
        <taxon>Agaricomycetidae</taxon>
        <taxon>Agaricales</taxon>
        <taxon>Pluteineae</taxon>
        <taxon>Amanitaceae</taxon>
        <taxon>Amanita</taxon>
    </lineage>
</organism>
<name>A0A0C2X594_AMAMK</name>
<dbReference type="InParanoid" id="A0A0C2X594"/>
<proteinExistence type="predicted"/>
<accession>A0A0C2X594</accession>
<gene>
    <name evidence="1" type="ORF">M378DRAFT_163204</name>
</gene>
<protein>
    <submittedName>
        <fullName evidence="1">Uncharacterized protein</fullName>
    </submittedName>
</protein>
<dbReference type="AlphaFoldDB" id="A0A0C2X594"/>
<dbReference type="Proteomes" id="UP000054549">
    <property type="component" value="Unassembled WGS sequence"/>
</dbReference>
<evidence type="ECO:0000313" key="1">
    <source>
        <dbReference type="EMBL" id="KIL64441.1"/>
    </source>
</evidence>